<keyword evidence="5" id="KW-0472">Membrane</keyword>
<dbReference type="PANTHER" id="PTHR34220">
    <property type="entry name" value="SENSOR HISTIDINE KINASE YPDA"/>
    <property type="match status" value="1"/>
</dbReference>
<dbReference type="Gene3D" id="3.30.565.10">
    <property type="entry name" value="Histidine kinase-like ATPase, C-terminal domain"/>
    <property type="match status" value="1"/>
</dbReference>
<evidence type="ECO:0000256" key="5">
    <source>
        <dbReference type="SAM" id="Phobius"/>
    </source>
</evidence>
<organism evidence="7 8">
    <name type="scientific">Clostridium scindens (strain JCM 10418 / VPI 12708)</name>
    <dbReference type="NCBI Taxonomy" id="29347"/>
    <lineage>
        <taxon>Bacteria</taxon>
        <taxon>Bacillati</taxon>
        <taxon>Bacillota</taxon>
        <taxon>Clostridia</taxon>
        <taxon>Lachnospirales</taxon>
        <taxon>Lachnospiraceae</taxon>
    </lineage>
</organism>
<dbReference type="SUPFAM" id="SSF55874">
    <property type="entry name" value="ATPase domain of HSP90 chaperone/DNA topoisomerase II/histidine kinase"/>
    <property type="match status" value="1"/>
</dbReference>
<dbReference type="PROSITE" id="PS50885">
    <property type="entry name" value="HAMP"/>
    <property type="match status" value="1"/>
</dbReference>
<evidence type="ECO:0000256" key="3">
    <source>
        <dbReference type="ARBA" id="ARBA00022679"/>
    </source>
</evidence>
<dbReference type="GO" id="GO:0000155">
    <property type="term" value="F:phosphorelay sensor kinase activity"/>
    <property type="evidence" value="ECO:0007669"/>
    <property type="project" value="InterPro"/>
</dbReference>
<dbReference type="GO" id="GO:0016020">
    <property type="term" value="C:membrane"/>
    <property type="evidence" value="ECO:0007669"/>
    <property type="project" value="UniProtKB-SubCell"/>
</dbReference>
<evidence type="ECO:0000259" key="6">
    <source>
        <dbReference type="PROSITE" id="PS50885"/>
    </source>
</evidence>
<feature type="transmembrane region" description="Helical" evidence="5">
    <location>
        <begin position="298"/>
        <end position="319"/>
    </location>
</feature>
<name>A0A844F4L4_CLOSV</name>
<dbReference type="PANTHER" id="PTHR34220:SF7">
    <property type="entry name" value="SENSOR HISTIDINE KINASE YPDA"/>
    <property type="match status" value="1"/>
</dbReference>
<dbReference type="InterPro" id="IPR050640">
    <property type="entry name" value="Bact_2-comp_sensor_kinase"/>
</dbReference>
<dbReference type="Proteomes" id="UP000462363">
    <property type="component" value="Unassembled WGS sequence"/>
</dbReference>
<dbReference type="Pfam" id="PF06580">
    <property type="entry name" value="His_kinase"/>
    <property type="match status" value="1"/>
</dbReference>
<evidence type="ECO:0000256" key="1">
    <source>
        <dbReference type="ARBA" id="ARBA00004370"/>
    </source>
</evidence>
<evidence type="ECO:0000256" key="2">
    <source>
        <dbReference type="ARBA" id="ARBA00022553"/>
    </source>
</evidence>
<comment type="subcellular location">
    <subcellularLocation>
        <location evidence="1">Membrane</location>
    </subcellularLocation>
</comment>
<evidence type="ECO:0000313" key="8">
    <source>
        <dbReference type="Proteomes" id="UP000462363"/>
    </source>
</evidence>
<feature type="domain" description="HAMP" evidence="6">
    <location>
        <begin position="319"/>
        <end position="371"/>
    </location>
</feature>
<keyword evidence="2" id="KW-0597">Phosphoprotein</keyword>
<evidence type="ECO:0000313" key="7">
    <source>
        <dbReference type="EMBL" id="MSS41272.1"/>
    </source>
</evidence>
<protein>
    <submittedName>
        <fullName evidence="7">Sensor histidine kinase</fullName>
    </submittedName>
</protein>
<reference evidence="7 8" key="1">
    <citation type="submission" date="2019-08" db="EMBL/GenBank/DDBJ databases">
        <title>In-depth cultivation of the pig gut microbiome towards novel bacterial diversity and tailored functional studies.</title>
        <authorList>
            <person name="Wylensek D."/>
            <person name="Hitch T.C.A."/>
            <person name="Clavel T."/>
        </authorList>
    </citation>
    <scope>NUCLEOTIDE SEQUENCE [LARGE SCALE GENOMIC DNA]</scope>
    <source>
        <strain evidence="7 8">BL-389-WT-3D</strain>
    </source>
</reference>
<keyword evidence="5" id="KW-1133">Transmembrane helix</keyword>
<dbReference type="AlphaFoldDB" id="A0A844F4L4"/>
<dbReference type="RefSeq" id="WP_004604896.1">
    <property type="nucleotide sequence ID" value="NZ_AP025569.1"/>
</dbReference>
<accession>A0A844F4L4</accession>
<dbReference type="GeneID" id="62696178"/>
<dbReference type="Pfam" id="PF02518">
    <property type="entry name" value="HATPase_c"/>
    <property type="match status" value="1"/>
</dbReference>
<dbReference type="InterPro" id="IPR003660">
    <property type="entry name" value="HAMP_dom"/>
</dbReference>
<dbReference type="Gene3D" id="6.10.340.10">
    <property type="match status" value="1"/>
</dbReference>
<dbReference type="InterPro" id="IPR010559">
    <property type="entry name" value="Sig_transdc_His_kin_internal"/>
</dbReference>
<keyword evidence="4 7" id="KW-0418">Kinase</keyword>
<comment type="caution">
    <text evidence="7">The sequence shown here is derived from an EMBL/GenBank/DDBJ whole genome shotgun (WGS) entry which is preliminary data.</text>
</comment>
<feature type="transmembrane region" description="Helical" evidence="5">
    <location>
        <begin position="20"/>
        <end position="44"/>
    </location>
</feature>
<dbReference type="InterPro" id="IPR003594">
    <property type="entry name" value="HATPase_dom"/>
</dbReference>
<dbReference type="EMBL" id="VUMB01000030">
    <property type="protein sequence ID" value="MSS41272.1"/>
    <property type="molecule type" value="Genomic_DNA"/>
</dbReference>
<evidence type="ECO:0000256" key="4">
    <source>
        <dbReference type="ARBA" id="ARBA00022777"/>
    </source>
</evidence>
<sequence length="591" mass="68143">MKKEEKDKKKYSLRIRMLEINVGIALVSFLLCGVLFICSVSWVIGKYIDHDLDFFLKEAGENIEKRMEYMTEVLNELRSSELLMEYLRDGGNTYSLEKVRQAFSEAVDINNSSNRGDEGMPLVDCVYLFRNSGEYITDFYYAIVPGDQEKSDQIIANVWKVYRDTRDNEIGFETYCYRDGKSLYLACPILNDSLEEQGSLVFRLNIKTIYSLMNQVGDYRGGVCAIYTKKGNILETYPKNVDLLGKDWKEVSHNTPYIGKIGEEKYRLYNHELCMDLRVAIGIPENYAIKILYDSIDIYVVGIIAIIIAGILSFGVFTIKMTSPIEEVNEKLKLVGQRNFQAKLPDYDSKEFHAISCGFNQMTKEIDYLVNEVYEKQILIKEMELKFLQTQMNPHFMFNVLNALALQAQIDGNRELSKKISTFSQLIQAKIYRSDTEKVQIKQELEYVKYYLEIQEFRYENNLTYSIQMEKGVEEYYIPKLCIQLVVENAIVHGLEPKLGKGNVEVDIRKEDEHICICVNDNGIGFDMDGEVLLPLKAKEADKVHNRVGLNNVNNIIKLMYGNEFGIHIFSKKGKGVRVTIYLPTDIGEEI</sequence>
<dbReference type="InterPro" id="IPR036890">
    <property type="entry name" value="HATPase_C_sf"/>
</dbReference>
<proteinExistence type="predicted"/>
<gene>
    <name evidence="7" type="ORF">FYJ37_13180</name>
</gene>
<keyword evidence="3" id="KW-0808">Transferase</keyword>
<keyword evidence="5" id="KW-0812">Transmembrane</keyword>